<comment type="subcellular location">
    <subcellularLocation>
        <location evidence="1">Nucleus</location>
    </subcellularLocation>
</comment>
<keyword evidence="5" id="KW-0539">Nucleus</keyword>
<protein>
    <recommendedName>
        <fullName evidence="7">AP2/ERF domain-containing protein</fullName>
    </recommendedName>
</protein>
<feature type="domain" description="AP2/ERF" evidence="7">
    <location>
        <begin position="53"/>
        <end position="110"/>
    </location>
</feature>
<dbReference type="PROSITE" id="PS51032">
    <property type="entry name" value="AP2_ERF"/>
    <property type="match status" value="2"/>
</dbReference>
<feature type="domain" description="AP2/ERF" evidence="7">
    <location>
        <begin position="133"/>
        <end position="196"/>
    </location>
</feature>
<feature type="region of interest" description="Disordered" evidence="6">
    <location>
        <begin position="22"/>
        <end position="52"/>
    </location>
</feature>
<dbReference type="PRINTS" id="PR00367">
    <property type="entry name" value="ETHRSPELEMNT"/>
</dbReference>
<dbReference type="InterPro" id="IPR036955">
    <property type="entry name" value="AP2/ERF_dom_sf"/>
</dbReference>
<dbReference type="PANTHER" id="PTHR31194">
    <property type="entry name" value="SHN SHINE , DNA BINDING / TRANSCRIPTION FACTOR"/>
    <property type="match status" value="1"/>
</dbReference>
<dbReference type="InterPro" id="IPR050913">
    <property type="entry name" value="AP2/ERF_ERF"/>
</dbReference>
<name>A0AAU9M0B9_9ASTR</name>
<sequence length="197" mass="22193">MVNSAKAATDSSSDEGGIVHKIVLGVKARDNKDDGEASKPRGSMDQKQTEMKKYRGVRMRKWGKWCSEIRDPFEKKRLWLGTYDTAEKAFEAYTKKKEELRKKAENQQVTPVSKGVRDGKKVAKLDDNPTRKQCMGVRKTESGRWSAKIRDPVKKSHVWVGTFDTEEEASEAIESKKVEFGSSRSNAESGSSLKTET</sequence>
<dbReference type="GO" id="GO:0003700">
    <property type="term" value="F:DNA-binding transcription factor activity"/>
    <property type="evidence" value="ECO:0007669"/>
    <property type="project" value="InterPro"/>
</dbReference>
<dbReference type="SMART" id="SM00380">
    <property type="entry name" value="AP2"/>
    <property type="match status" value="2"/>
</dbReference>
<dbReference type="PANTHER" id="PTHR31194:SF140">
    <property type="entry name" value="ETHYLENE-RESPONSIVE TRANSCRIPTION FACTOR CRF2"/>
    <property type="match status" value="1"/>
</dbReference>
<dbReference type="Gene3D" id="3.30.730.10">
    <property type="entry name" value="AP2/ERF domain"/>
    <property type="match status" value="2"/>
</dbReference>
<evidence type="ECO:0000256" key="1">
    <source>
        <dbReference type="ARBA" id="ARBA00004123"/>
    </source>
</evidence>
<keyword evidence="3" id="KW-0238">DNA-binding</keyword>
<evidence type="ECO:0000259" key="7">
    <source>
        <dbReference type="PROSITE" id="PS51032"/>
    </source>
</evidence>
<feature type="region of interest" description="Disordered" evidence="6">
    <location>
        <begin position="99"/>
        <end position="145"/>
    </location>
</feature>
<dbReference type="Proteomes" id="UP001157418">
    <property type="component" value="Unassembled WGS sequence"/>
</dbReference>
<dbReference type="Pfam" id="PF00847">
    <property type="entry name" value="AP2"/>
    <property type="match status" value="1"/>
</dbReference>
<feature type="compositionally biased region" description="Basic and acidic residues" evidence="6">
    <location>
        <begin position="27"/>
        <end position="52"/>
    </location>
</feature>
<dbReference type="AlphaFoldDB" id="A0AAU9M0B9"/>
<evidence type="ECO:0000256" key="6">
    <source>
        <dbReference type="SAM" id="MobiDB-lite"/>
    </source>
</evidence>
<dbReference type="GO" id="GO:0005634">
    <property type="term" value="C:nucleus"/>
    <property type="evidence" value="ECO:0007669"/>
    <property type="project" value="UniProtKB-SubCell"/>
</dbReference>
<accession>A0AAU9M0B9</accession>
<keyword evidence="9" id="KW-1185">Reference proteome</keyword>
<dbReference type="InterPro" id="IPR001471">
    <property type="entry name" value="AP2/ERF_dom"/>
</dbReference>
<evidence type="ECO:0000256" key="5">
    <source>
        <dbReference type="ARBA" id="ARBA00023242"/>
    </source>
</evidence>
<dbReference type="EMBL" id="CAKMRJ010000235">
    <property type="protein sequence ID" value="CAH1419267.1"/>
    <property type="molecule type" value="Genomic_DNA"/>
</dbReference>
<organism evidence="8 9">
    <name type="scientific">Lactuca virosa</name>
    <dbReference type="NCBI Taxonomy" id="75947"/>
    <lineage>
        <taxon>Eukaryota</taxon>
        <taxon>Viridiplantae</taxon>
        <taxon>Streptophyta</taxon>
        <taxon>Embryophyta</taxon>
        <taxon>Tracheophyta</taxon>
        <taxon>Spermatophyta</taxon>
        <taxon>Magnoliopsida</taxon>
        <taxon>eudicotyledons</taxon>
        <taxon>Gunneridae</taxon>
        <taxon>Pentapetalae</taxon>
        <taxon>asterids</taxon>
        <taxon>campanulids</taxon>
        <taxon>Asterales</taxon>
        <taxon>Asteraceae</taxon>
        <taxon>Cichorioideae</taxon>
        <taxon>Cichorieae</taxon>
        <taxon>Lactucinae</taxon>
        <taxon>Lactuca</taxon>
    </lineage>
</organism>
<feature type="region of interest" description="Disordered" evidence="6">
    <location>
        <begin position="174"/>
        <end position="197"/>
    </location>
</feature>
<reference evidence="8 9" key="1">
    <citation type="submission" date="2022-01" db="EMBL/GenBank/DDBJ databases">
        <authorList>
            <person name="Xiong W."/>
            <person name="Schranz E."/>
        </authorList>
    </citation>
    <scope>NUCLEOTIDE SEQUENCE [LARGE SCALE GENOMIC DNA]</scope>
</reference>
<evidence type="ECO:0000313" key="9">
    <source>
        <dbReference type="Proteomes" id="UP001157418"/>
    </source>
</evidence>
<keyword evidence="4" id="KW-0804">Transcription</keyword>
<evidence type="ECO:0000256" key="4">
    <source>
        <dbReference type="ARBA" id="ARBA00023163"/>
    </source>
</evidence>
<proteinExistence type="predicted"/>
<dbReference type="GO" id="GO:0003677">
    <property type="term" value="F:DNA binding"/>
    <property type="evidence" value="ECO:0007669"/>
    <property type="project" value="UniProtKB-KW"/>
</dbReference>
<gene>
    <name evidence="8" type="ORF">LVIROSA_LOCUS6809</name>
</gene>
<dbReference type="CDD" id="cd00018">
    <property type="entry name" value="AP2"/>
    <property type="match status" value="1"/>
</dbReference>
<dbReference type="SUPFAM" id="SSF54171">
    <property type="entry name" value="DNA-binding domain"/>
    <property type="match status" value="2"/>
</dbReference>
<feature type="compositionally biased region" description="Basic and acidic residues" evidence="6">
    <location>
        <begin position="115"/>
        <end position="130"/>
    </location>
</feature>
<keyword evidence="2" id="KW-0805">Transcription regulation</keyword>
<evidence type="ECO:0000313" key="8">
    <source>
        <dbReference type="EMBL" id="CAH1419267.1"/>
    </source>
</evidence>
<evidence type="ECO:0000256" key="2">
    <source>
        <dbReference type="ARBA" id="ARBA00023015"/>
    </source>
</evidence>
<dbReference type="InterPro" id="IPR016177">
    <property type="entry name" value="DNA-bd_dom_sf"/>
</dbReference>
<comment type="caution">
    <text evidence="8">The sequence shown here is derived from an EMBL/GenBank/DDBJ whole genome shotgun (WGS) entry which is preliminary data.</text>
</comment>
<evidence type="ECO:0000256" key="3">
    <source>
        <dbReference type="ARBA" id="ARBA00023125"/>
    </source>
</evidence>
<feature type="compositionally biased region" description="Low complexity" evidence="6">
    <location>
        <begin position="182"/>
        <end position="197"/>
    </location>
</feature>